<dbReference type="RefSeq" id="XP_075096160.1">
    <property type="nucleotide sequence ID" value="XM_075240059.1"/>
</dbReference>
<sequence>MYLTGDAKLRWRTRMFDDQSAGRPKIDTWEKLRKEMKDQFLPSNASWLARDRLKCLRQTGTVRDYIKEFTSLMLDIQNMSEEDKLHNFISGMQAWAQNELRRQNMKDLPSAIAAADSLVDYLNT</sequence>
<name>A0AC58TG22_TOBAC</name>
<evidence type="ECO:0000313" key="2">
    <source>
        <dbReference type="RefSeq" id="XP_075096160.1"/>
    </source>
</evidence>
<gene>
    <name evidence="2" type="primary">LOC142174269</name>
</gene>
<reference evidence="1" key="1">
    <citation type="journal article" date="2014" name="Nat. Commun.">
        <title>The tobacco genome sequence and its comparison with those of tomato and potato.</title>
        <authorList>
            <person name="Sierro N."/>
            <person name="Battey J.N."/>
            <person name="Ouadi S."/>
            <person name="Bakaher N."/>
            <person name="Bovet L."/>
            <person name="Willig A."/>
            <person name="Goepfert S."/>
            <person name="Peitsch M.C."/>
            <person name="Ivanov N.V."/>
        </authorList>
    </citation>
    <scope>NUCLEOTIDE SEQUENCE [LARGE SCALE GENOMIC DNA]</scope>
</reference>
<organism evidence="1 2">
    <name type="scientific">Nicotiana tabacum</name>
    <name type="common">Common tobacco</name>
    <dbReference type="NCBI Taxonomy" id="4097"/>
    <lineage>
        <taxon>Eukaryota</taxon>
        <taxon>Viridiplantae</taxon>
        <taxon>Streptophyta</taxon>
        <taxon>Embryophyta</taxon>
        <taxon>Tracheophyta</taxon>
        <taxon>Spermatophyta</taxon>
        <taxon>Magnoliopsida</taxon>
        <taxon>eudicotyledons</taxon>
        <taxon>Gunneridae</taxon>
        <taxon>Pentapetalae</taxon>
        <taxon>asterids</taxon>
        <taxon>lamiids</taxon>
        <taxon>Solanales</taxon>
        <taxon>Solanaceae</taxon>
        <taxon>Nicotianoideae</taxon>
        <taxon>Nicotianeae</taxon>
        <taxon>Nicotiana</taxon>
    </lineage>
</organism>
<evidence type="ECO:0000313" key="1">
    <source>
        <dbReference type="Proteomes" id="UP000790787"/>
    </source>
</evidence>
<reference evidence="2" key="2">
    <citation type="submission" date="2025-08" db="UniProtKB">
        <authorList>
            <consortium name="RefSeq"/>
        </authorList>
    </citation>
    <scope>IDENTIFICATION</scope>
    <source>
        <tissue evidence="2">Leaf</tissue>
    </source>
</reference>
<proteinExistence type="predicted"/>
<accession>A0AC58TG22</accession>
<protein>
    <submittedName>
        <fullName evidence="2">Uncharacterized protein LOC142174269</fullName>
    </submittedName>
</protein>
<dbReference type="Proteomes" id="UP000790787">
    <property type="component" value="Chromosome 20"/>
</dbReference>
<keyword evidence="1" id="KW-1185">Reference proteome</keyword>